<evidence type="ECO:0000259" key="1">
    <source>
        <dbReference type="Pfam" id="PF09204"/>
    </source>
</evidence>
<evidence type="ECO:0000313" key="3">
    <source>
        <dbReference type="Proteomes" id="UP000445000"/>
    </source>
</evidence>
<dbReference type="InterPro" id="IPR036471">
    <property type="entry name" value="Colicin_D_sf"/>
</dbReference>
<dbReference type="EMBL" id="BLJN01000001">
    <property type="protein sequence ID" value="GFE79646.1"/>
    <property type="molecule type" value="Genomic_DNA"/>
</dbReference>
<dbReference type="InterPro" id="IPR015287">
    <property type="entry name" value="Colicin_D_immunity_dom"/>
</dbReference>
<evidence type="ECO:0000313" key="2">
    <source>
        <dbReference type="EMBL" id="GFE79646.1"/>
    </source>
</evidence>
<dbReference type="GO" id="GO:0015643">
    <property type="term" value="F:toxic substance binding"/>
    <property type="evidence" value="ECO:0007669"/>
    <property type="project" value="InterPro"/>
</dbReference>
<dbReference type="Proteomes" id="UP000445000">
    <property type="component" value="Unassembled WGS sequence"/>
</dbReference>
<name>A0A829YAA4_9GAMM</name>
<dbReference type="GO" id="GO:0030153">
    <property type="term" value="P:bacteriocin immunity"/>
    <property type="evidence" value="ECO:0007669"/>
    <property type="project" value="InterPro"/>
</dbReference>
<keyword evidence="3" id="KW-1185">Reference proteome</keyword>
<reference evidence="3" key="1">
    <citation type="submission" date="2020-01" db="EMBL/GenBank/DDBJ databases">
        <title>'Steroidobacter agaridevorans' sp. nov., agar-degrading bacteria isolated from rhizosphere soils.</title>
        <authorList>
            <person name="Ikenaga M."/>
            <person name="Kataoka M."/>
            <person name="Murouchi A."/>
            <person name="Katsuragi S."/>
            <person name="Sakai M."/>
        </authorList>
    </citation>
    <scope>NUCLEOTIDE SEQUENCE [LARGE SCALE GENOMIC DNA]</scope>
    <source>
        <strain evidence="3">YU21-B</strain>
    </source>
</reference>
<proteinExistence type="predicted"/>
<protein>
    <recommendedName>
        <fullName evidence="1">Colicin D immunity protein domain-containing protein</fullName>
    </recommendedName>
</protein>
<dbReference type="Gene3D" id="1.20.120.650">
    <property type="entry name" value="Colicin D"/>
    <property type="match status" value="1"/>
</dbReference>
<sequence>MCGDDLKELLESMRGFVDGRLPAEEFADRYQVLWKRLRDSRSMESLNPYLQRAIDVVFTAIDDADSPIHGRSLNSCEAQLRHDVSVVLSVIDGVEPDQSRM</sequence>
<dbReference type="AlphaFoldDB" id="A0A829YAA4"/>
<gene>
    <name evidence="2" type="ORF">GCM10011487_16460</name>
</gene>
<dbReference type="RefSeq" id="WP_161811296.1">
    <property type="nucleotide sequence ID" value="NZ_BLJN01000001.1"/>
</dbReference>
<accession>A0A829YAA4</accession>
<comment type="caution">
    <text evidence="2">The sequence shown here is derived from an EMBL/GenBank/DDBJ whole genome shotgun (WGS) entry which is preliminary data.</text>
</comment>
<dbReference type="Pfam" id="PF09204">
    <property type="entry name" value="Colicin_immun"/>
    <property type="match status" value="1"/>
</dbReference>
<organism evidence="2 3">
    <name type="scientific">Steroidobacter agaridevorans</name>
    <dbReference type="NCBI Taxonomy" id="2695856"/>
    <lineage>
        <taxon>Bacteria</taxon>
        <taxon>Pseudomonadati</taxon>
        <taxon>Pseudomonadota</taxon>
        <taxon>Gammaproteobacteria</taxon>
        <taxon>Steroidobacterales</taxon>
        <taxon>Steroidobacteraceae</taxon>
        <taxon>Steroidobacter</taxon>
    </lineage>
</organism>
<feature type="domain" description="Colicin D immunity protein" evidence="1">
    <location>
        <begin position="10"/>
        <end position="85"/>
    </location>
</feature>